<keyword evidence="8" id="KW-0283">Flagellar rotation</keyword>
<evidence type="ECO:0000256" key="3">
    <source>
        <dbReference type="ARBA" id="ARBA00022448"/>
    </source>
</evidence>
<evidence type="ECO:0000256" key="8">
    <source>
        <dbReference type="ARBA" id="ARBA00022779"/>
    </source>
</evidence>
<feature type="transmembrane region" description="Helical" evidence="13">
    <location>
        <begin position="170"/>
        <end position="190"/>
    </location>
</feature>
<proteinExistence type="inferred from homology"/>
<comment type="caution">
    <text evidence="16">The sequence shown here is derived from an EMBL/GenBank/DDBJ whole genome shotgun (WGS) entry which is preliminary data.</text>
</comment>
<evidence type="ECO:0000256" key="7">
    <source>
        <dbReference type="ARBA" id="ARBA00022692"/>
    </source>
</evidence>
<name>A0ABU5VU39_9BACT</name>
<accession>A0ABU5VU39</accession>
<keyword evidence="16" id="KW-0969">Cilium</keyword>
<evidence type="ECO:0000256" key="11">
    <source>
        <dbReference type="ARBA" id="ARBA00023065"/>
    </source>
</evidence>
<evidence type="ECO:0000256" key="13">
    <source>
        <dbReference type="SAM" id="Phobius"/>
    </source>
</evidence>
<keyword evidence="6" id="KW-0997">Cell inner membrane</keyword>
<dbReference type="InterPro" id="IPR047055">
    <property type="entry name" value="MotA-like"/>
</dbReference>
<comment type="subcellular location">
    <subcellularLocation>
        <location evidence="1">Cell inner membrane</location>
        <topology evidence="1">Multi-pass membrane protein</topology>
    </subcellularLocation>
</comment>
<keyword evidence="10 13" id="KW-1133">Transmembrane helix</keyword>
<comment type="similarity">
    <text evidence="2">Belongs to the MotA family.</text>
</comment>
<evidence type="ECO:0000256" key="1">
    <source>
        <dbReference type="ARBA" id="ARBA00004429"/>
    </source>
</evidence>
<evidence type="ECO:0000256" key="12">
    <source>
        <dbReference type="ARBA" id="ARBA00023136"/>
    </source>
</evidence>
<evidence type="ECO:0000313" key="17">
    <source>
        <dbReference type="Proteomes" id="UP001302274"/>
    </source>
</evidence>
<dbReference type="InterPro" id="IPR000540">
    <property type="entry name" value="Flag_MotA_CS"/>
</dbReference>
<dbReference type="Proteomes" id="UP001302274">
    <property type="component" value="Unassembled WGS sequence"/>
</dbReference>
<dbReference type="EMBL" id="JAYGJQ010000001">
    <property type="protein sequence ID" value="MEA9356491.1"/>
    <property type="molecule type" value="Genomic_DNA"/>
</dbReference>
<evidence type="ECO:0000256" key="5">
    <source>
        <dbReference type="ARBA" id="ARBA00022500"/>
    </source>
</evidence>
<protein>
    <submittedName>
        <fullName evidence="16">Flagellar motor stator protein MotA</fullName>
    </submittedName>
</protein>
<sequence length="285" mass="30671">MFTIIGAIFTTVCVIMGYVLHHGNLAVLWQPTEILIIGGAAVGSMIMATSPYIMKAALARSIQAMKGTGINKAAYIELLQCMFELIKMASANPISIEPHVENPEGSEIFKRYPAVLHNHHAIDFICDTLKVQIASSLSPYDLEDLMNADLEIVTEEEHTLVASINRVSDALPGLGIVAAVLGIVITMGKLTQGKEVIGASVAAALVGTFLGILFSYGYLQPLVAKVESNLKEEMRFMVTAKICLLAFAKGVNAKVCAEFGRRSIPAEFRPSFKEVDEATANAGKK</sequence>
<dbReference type="InterPro" id="IPR046786">
    <property type="entry name" value="MotA_N"/>
</dbReference>
<dbReference type="NCBIfam" id="TIGR03818">
    <property type="entry name" value="MotA1"/>
    <property type="match status" value="1"/>
</dbReference>
<keyword evidence="4" id="KW-1003">Cell membrane</keyword>
<evidence type="ECO:0000259" key="14">
    <source>
        <dbReference type="Pfam" id="PF01618"/>
    </source>
</evidence>
<evidence type="ECO:0000313" key="16">
    <source>
        <dbReference type="EMBL" id="MEA9356491.1"/>
    </source>
</evidence>
<keyword evidence="12 13" id="KW-0472">Membrane</keyword>
<keyword evidence="16" id="KW-0282">Flagellum</keyword>
<keyword evidence="9" id="KW-0375">Hydrogen ion transport</keyword>
<evidence type="ECO:0000256" key="10">
    <source>
        <dbReference type="ARBA" id="ARBA00022989"/>
    </source>
</evidence>
<keyword evidence="5" id="KW-0145">Chemotaxis</keyword>
<evidence type="ECO:0000256" key="9">
    <source>
        <dbReference type="ARBA" id="ARBA00022781"/>
    </source>
</evidence>
<dbReference type="PROSITE" id="PS01307">
    <property type="entry name" value="MOTA"/>
    <property type="match status" value="1"/>
</dbReference>
<dbReference type="RefSeq" id="WP_323576194.1">
    <property type="nucleotide sequence ID" value="NZ_JAYGJQ010000001.1"/>
</dbReference>
<evidence type="ECO:0000259" key="15">
    <source>
        <dbReference type="Pfam" id="PF20560"/>
    </source>
</evidence>
<keyword evidence="16" id="KW-0966">Cell projection</keyword>
<dbReference type="Pfam" id="PF01618">
    <property type="entry name" value="MotA_ExbB"/>
    <property type="match status" value="1"/>
</dbReference>
<dbReference type="Pfam" id="PF20560">
    <property type="entry name" value="MotA_N"/>
    <property type="match status" value="1"/>
</dbReference>
<gene>
    <name evidence="16" type="primary">motA</name>
    <name evidence="16" type="ORF">SHI21_09765</name>
</gene>
<feature type="transmembrane region" description="Helical" evidence="13">
    <location>
        <begin position="196"/>
        <end position="219"/>
    </location>
</feature>
<dbReference type="PANTHER" id="PTHR30433">
    <property type="entry name" value="CHEMOTAXIS PROTEIN MOTA"/>
    <property type="match status" value="1"/>
</dbReference>
<dbReference type="InterPro" id="IPR002898">
    <property type="entry name" value="MotA_ExbB_proton_chnl"/>
</dbReference>
<evidence type="ECO:0000256" key="4">
    <source>
        <dbReference type="ARBA" id="ARBA00022475"/>
    </source>
</evidence>
<keyword evidence="3" id="KW-0813">Transport</keyword>
<dbReference type="InterPro" id="IPR022522">
    <property type="entry name" value="Flagellar_motor_stator_MotA"/>
</dbReference>
<keyword evidence="17" id="KW-1185">Reference proteome</keyword>
<feature type="transmembrane region" description="Helical" evidence="13">
    <location>
        <begin position="7"/>
        <end position="28"/>
    </location>
</feature>
<keyword evidence="11" id="KW-0406">Ion transport</keyword>
<keyword evidence="7 13" id="KW-0812">Transmembrane</keyword>
<reference evidence="16 17" key="1">
    <citation type="submission" date="2023-11" db="EMBL/GenBank/DDBJ databases">
        <title>A Novel Polar Bacteriovorax (B. antarcticus) Isolated from the Biocrust in Antarctica.</title>
        <authorList>
            <person name="Mun W."/>
            <person name="Choi S.Y."/>
            <person name="Mitchell R.J."/>
        </authorList>
    </citation>
    <scope>NUCLEOTIDE SEQUENCE [LARGE SCALE GENOMIC DNA]</scope>
    <source>
        <strain evidence="16 17">PP10</strain>
    </source>
</reference>
<evidence type="ECO:0000256" key="6">
    <source>
        <dbReference type="ARBA" id="ARBA00022519"/>
    </source>
</evidence>
<organism evidence="16 17">
    <name type="scientific">Bacteriovorax antarcticus</name>
    <dbReference type="NCBI Taxonomy" id="3088717"/>
    <lineage>
        <taxon>Bacteria</taxon>
        <taxon>Pseudomonadati</taxon>
        <taxon>Bdellovibrionota</taxon>
        <taxon>Bacteriovoracia</taxon>
        <taxon>Bacteriovoracales</taxon>
        <taxon>Bacteriovoracaceae</taxon>
        <taxon>Bacteriovorax</taxon>
    </lineage>
</organism>
<dbReference type="PANTHER" id="PTHR30433:SF4">
    <property type="entry name" value="MOTILITY PROTEIN A"/>
    <property type="match status" value="1"/>
</dbReference>
<feature type="domain" description="Motility protein A N-terminal" evidence="15">
    <location>
        <begin position="4"/>
        <end position="90"/>
    </location>
</feature>
<evidence type="ECO:0000256" key="2">
    <source>
        <dbReference type="ARBA" id="ARBA00008038"/>
    </source>
</evidence>
<feature type="transmembrane region" description="Helical" evidence="13">
    <location>
        <begin position="34"/>
        <end position="54"/>
    </location>
</feature>
<feature type="domain" description="MotA/TolQ/ExbB proton channel" evidence="14">
    <location>
        <begin position="132"/>
        <end position="235"/>
    </location>
</feature>